<dbReference type="PANTHER" id="PTHR43695:SF2">
    <property type="entry name" value="PUTATIVE (AFU_ORTHOLOGUE AFUA_2G17250)-RELATED"/>
    <property type="match status" value="1"/>
</dbReference>
<feature type="non-terminal residue" evidence="2">
    <location>
        <position position="1"/>
    </location>
</feature>
<evidence type="ECO:0000313" key="3">
    <source>
        <dbReference type="Proteomes" id="UP000800041"/>
    </source>
</evidence>
<accession>A0A6G1GQZ1</accession>
<organism evidence="2 3">
    <name type="scientific">Aulographum hederae CBS 113979</name>
    <dbReference type="NCBI Taxonomy" id="1176131"/>
    <lineage>
        <taxon>Eukaryota</taxon>
        <taxon>Fungi</taxon>
        <taxon>Dikarya</taxon>
        <taxon>Ascomycota</taxon>
        <taxon>Pezizomycotina</taxon>
        <taxon>Dothideomycetes</taxon>
        <taxon>Pleosporomycetidae</taxon>
        <taxon>Aulographales</taxon>
        <taxon>Aulographaceae</taxon>
    </lineage>
</organism>
<dbReference type="PANTHER" id="PTHR43695">
    <property type="entry name" value="PUTATIVE (AFU_ORTHOLOGUE AFUA_2G17250)-RELATED"/>
    <property type="match status" value="1"/>
</dbReference>
<reference evidence="2" key="1">
    <citation type="journal article" date="2020" name="Stud. Mycol.">
        <title>101 Dothideomycetes genomes: a test case for predicting lifestyles and emergence of pathogens.</title>
        <authorList>
            <person name="Haridas S."/>
            <person name="Albert R."/>
            <person name="Binder M."/>
            <person name="Bloem J."/>
            <person name="Labutti K."/>
            <person name="Salamov A."/>
            <person name="Andreopoulos B."/>
            <person name="Baker S."/>
            <person name="Barry K."/>
            <person name="Bills G."/>
            <person name="Bluhm B."/>
            <person name="Cannon C."/>
            <person name="Castanera R."/>
            <person name="Culley D."/>
            <person name="Daum C."/>
            <person name="Ezra D."/>
            <person name="Gonzalez J."/>
            <person name="Henrissat B."/>
            <person name="Kuo A."/>
            <person name="Liang C."/>
            <person name="Lipzen A."/>
            <person name="Lutzoni F."/>
            <person name="Magnuson J."/>
            <person name="Mondo S."/>
            <person name="Nolan M."/>
            <person name="Ohm R."/>
            <person name="Pangilinan J."/>
            <person name="Park H.-J."/>
            <person name="Ramirez L."/>
            <person name="Alfaro M."/>
            <person name="Sun H."/>
            <person name="Tritt A."/>
            <person name="Yoshinaga Y."/>
            <person name="Zwiers L.-H."/>
            <person name="Turgeon B."/>
            <person name="Goodwin S."/>
            <person name="Spatafora J."/>
            <person name="Crous P."/>
            <person name="Grigoriev I."/>
        </authorList>
    </citation>
    <scope>NUCLEOTIDE SEQUENCE</scope>
    <source>
        <strain evidence="2">CBS 113979</strain>
    </source>
</reference>
<dbReference type="Pfam" id="PF13472">
    <property type="entry name" value="Lipase_GDSL_2"/>
    <property type="match status" value="1"/>
</dbReference>
<feature type="non-terminal residue" evidence="2">
    <location>
        <position position="218"/>
    </location>
</feature>
<dbReference type="InterPro" id="IPR037459">
    <property type="entry name" value="RhgT-like"/>
</dbReference>
<dbReference type="GO" id="GO:0016787">
    <property type="term" value="F:hydrolase activity"/>
    <property type="evidence" value="ECO:0007669"/>
    <property type="project" value="InterPro"/>
</dbReference>
<gene>
    <name evidence="2" type="ORF">K402DRAFT_305443</name>
</gene>
<dbReference type="InterPro" id="IPR013830">
    <property type="entry name" value="SGNH_hydro"/>
</dbReference>
<sequence>PAAFFLAGDSTTAKTNRGGGGWGNGFVETLKKPAFGVNLGHNGRTTISFLKPDWQWVIGNVTKYKETNDVFVTIQFGHNDQKNLSVQEFTKNLEGLAKDVVTAGGTPILVTPLTRRKFSGTKIVENLSDMRTGTITAAESGNYRWIDLNAASQKYCEEIGETAAHKYNLIAQDTTHLNAEGNLVFGRMVADLLSAKYPDVKEWIVPDAELTKEIEEGK</sequence>
<protein>
    <submittedName>
        <fullName evidence="2">Carbohydrate esterase family 12 protein</fullName>
    </submittedName>
</protein>
<evidence type="ECO:0000313" key="2">
    <source>
        <dbReference type="EMBL" id="KAF1983158.1"/>
    </source>
</evidence>
<dbReference type="Gene3D" id="3.40.50.1110">
    <property type="entry name" value="SGNH hydrolase"/>
    <property type="match status" value="1"/>
</dbReference>
<dbReference type="Proteomes" id="UP000800041">
    <property type="component" value="Unassembled WGS sequence"/>
</dbReference>
<dbReference type="SUPFAM" id="SSF52266">
    <property type="entry name" value="SGNH hydrolase"/>
    <property type="match status" value="1"/>
</dbReference>
<evidence type="ECO:0000259" key="1">
    <source>
        <dbReference type="Pfam" id="PF13472"/>
    </source>
</evidence>
<name>A0A6G1GQZ1_9PEZI</name>
<keyword evidence="3" id="KW-1185">Reference proteome</keyword>
<proteinExistence type="predicted"/>
<feature type="domain" description="SGNH hydrolase-type esterase" evidence="1">
    <location>
        <begin position="7"/>
        <end position="182"/>
    </location>
</feature>
<dbReference type="EMBL" id="ML977177">
    <property type="protein sequence ID" value="KAF1983158.1"/>
    <property type="molecule type" value="Genomic_DNA"/>
</dbReference>
<dbReference type="OrthoDB" id="5041285at2759"/>
<dbReference type="AlphaFoldDB" id="A0A6G1GQZ1"/>
<dbReference type="InterPro" id="IPR036514">
    <property type="entry name" value="SGNH_hydro_sf"/>
</dbReference>